<keyword evidence="2" id="KW-0812">Transmembrane</keyword>
<dbReference type="STRING" id="619304.SAMN05421760_11335"/>
<dbReference type="AlphaFoldDB" id="A0A1N7P8K2"/>
<dbReference type="RefSeq" id="WP_054341390.1">
    <property type="nucleotide sequence ID" value="NZ_FTOE01000013.1"/>
</dbReference>
<gene>
    <name evidence="4" type="ORF">SAMN05421760_11335</name>
</gene>
<dbReference type="SUPFAM" id="SSF55785">
    <property type="entry name" value="PYP-like sensor domain (PAS domain)"/>
    <property type="match status" value="1"/>
</dbReference>
<keyword evidence="2" id="KW-0472">Membrane</keyword>
<dbReference type="InterPro" id="IPR035965">
    <property type="entry name" value="PAS-like_dom_sf"/>
</dbReference>
<dbReference type="NCBIfam" id="TIGR00254">
    <property type="entry name" value="GGDEF"/>
    <property type="match status" value="1"/>
</dbReference>
<keyword evidence="2" id="KW-1133">Transmembrane helix</keyword>
<evidence type="ECO:0000256" key="2">
    <source>
        <dbReference type="SAM" id="Phobius"/>
    </source>
</evidence>
<feature type="transmembrane region" description="Helical" evidence="2">
    <location>
        <begin position="259"/>
        <end position="278"/>
    </location>
</feature>
<evidence type="ECO:0000256" key="1">
    <source>
        <dbReference type="ARBA" id="ARBA00001946"/>
    </source>
</evidence>
<dbReference type="InterPro" id="IPR029787">
    <property type="entry name" value="Nucleotide_cyclase"/>
</dbReference>
<evidence type="ECO:0000259" key="3">
    <source>
        <dbReference type="PROSITE" id="PS50887"/>
    </source>
</evidence>
<dbReference type="NCBIfam" id="TIGR00229">
    <property type="entry name" value="sensory_box"/>
    <property type="match status" value="1"/>
</dbReference>
<feature type="transmembrane region" description="Helical" evidence="2">
    <location>
        <begin position="12"/>
        <end position="37"/>
    </location>
</feature>
<dbReference type="Pfam" id="PF05228">
    <property type="entry name" value="CHASE4"/>
    <property type="match status" value="1"/>
</dbReference>
<dbReference type="EMBL" id="FTOE01000013">
    <property type="protein sequence ID" value="SIT06924.1"/>
    <property type="molecule type" value="Genomic_DNA"/>
</dbReference>
<comment type="cofactor">
    <cofactor evidence="1">
        <name>Mg(2+)</name>
        <dbReference type="ChEBI" id="CHEBI:18420"/>
    </cofactor>
</comment>
<dbReference type="InterPro" id="IPR000160">
    <property type="entry name" value="GGDEF_dom"/>
</dbReference>
<accession>A0A1N7P8K2</accession>
<name>A0A1N7P8K2_9GAMM</name>
<dbReference type="Pfam" id="PF13426">
    <property type="entry name" value="PAS_9"/>
    <property type="match status" value="1"/>
</dbReference>
<dbReference type="Gene3D" id="3.30.70.270">
    <property type="match status" value="1"/>
</dbReference>
<dbReference type="OrthoDB" id="73375at2"/>
<keyword evidence="5" id="KW-1185">Reference proteome</keyword>
<dbReference type="PROSITE" id="PS50887">
    <property type="entry name" value="GGDEF"/>
    <property type="match status" value="1"/>
</dbReference>
<dbReference type="InterPro" id="IPR000014">
    <property type="entry name" value="PAS"/>
</dbReference>
<evidence type="ECO:0000313" key="4">
    <source>
        <dbReference type="EMBL" id="SIT06924.1"/>
    </source>
</evidence>
<dbReference type="SUPFAM" id="SSF55073">
    <property type="entry name" value="Nucleotide cyclase"/>
    <property type="match status" value="1"/>
</dbReference>
<reference evidence="5" key="1">
    <citation type="submission" date="2017-01" db="EMBL/GenBank/DDBJ databases">
        <authorList>
            <person name="Varghese N."/>
            <person name="Submissions S."/>
        </authorList>
    </citation>
    <scope>NUCLEOTIDE SEQUENCE [LARGE SCALE GENOMIC DNA]</scope>
    <source>
        <strain evidence="5">DSM 22306</strain>
    </source>
</reference>
<dbReference type="Gene3D" id="3.30.450.20">
    <property type="entry name" value="PAS domain"/>
    <property type="match status" value="1"/>
</dbReference>
<dbReference type="GO" id="GO:0003824">
    <property type="term" value="F:catalytic activity"/>
    <property type="evidence" value="ECO:0007669"/>
    <property type="project" value="UniProtKB-ARBA"/>
</dbReference>
<dbReference type="CDD" id="cd01949">
    <property type="entry name" value="GGDEF"/>
    <property type="match status" value="1"/>
</dbReference>
<dbReference type="FunFam" id="3.30.70.270:FF:000001">
    <property type="entry name" value="Diguanylate cyclase domain protein"/>
    <property type="match status" value="1"/>
</dbReference>
<sequence>MTVKKGQERRPINPVHIIVLSLVILLTATLLSMMAVIDYGVDQVNDEARSSSEVFTESVVRDKLNQLETTAADYAFWDETIKHAYHSQDREWIDANLGQYLTGAFGINDLIILGSQNNPVLSINDGFIVDPLFYSKLADDLKYLSAKARESAPVSAGVSSISLINGTPVLLSAAILASESGILLPSPAPVLIIGTRLNHDYLLALAKLLHVNSLLFNTNSRHSLNNALSFIKLKDINNNILGELSWEAAKPGDQVLMKIKTPVLFLLIGCGITLLLIIRASRTITKRLTDAKERVYLLSSAIDQSKSIVLIFNNTGELKYANSQALHFFSASLDGKNITDIFPTTLNEKFHYILNTHIKNTGRWSGEFEFKATDKHSVWMHASLSPVIEKDSPVHTICVLEDISTMKNAFDKMTHLATHDVLTDLINRRLFNEFLQQAIYSSKRDNESSALLYIDLDGFKKVNDSLGHITGDELLVEVAARLHDSTREADIVARIGGDEFAILLKNLSHRTDINIILQKILTSLGKPMMLSNNEVNITASIGVAMIPTDGIDIDTLMCNADLALYESKSIGKATFQFYADIANLSKQQ</sequence>
<dbReference type="Proteomes" id="UP000185999">
    <property type="component" value="Unassembled WGS sequence"/>
</dbReference>
<organism evidence="4 5">
    <name type="scientific">Neptunomonas antarctica</name>
    <dbReference type="NCBI Taxonomy" id="619304"/>
    <lineage>
        <taxon>Bacteria</taxon>
        <taxon>Pseudomonadati</taxon>
        <taxon>Pseudomonadota</taxon>
        <taxon>Gammaproteobacteria</taxon>
        <taxon>Oceanospirillales</taxon>
        <taxon>Oceanospirillaceae</taxon>
        <taxon>Neptunomonas</taxon>
    </lineage>
</organism>
<dbReference type="Pfam" id="PF00990">
    <property type="entry name" value="GGDEF"/>
    <property type="match status" value="1"/>
</dbReference>
<evidence type="ECO:0000313" key="5">
    <source>
        <dbReference type="Proteomes" id="UP000185999"/>
    </source>
</evidence>
<dbReference type="PANTHER" id="PTHR46663">
    <property type="entry name" value="DIGUANYLATE CYCLASE DGCT-RELATED"/>
    <property type="match status" value="1"/>
</dbReference>
<proteinExistence type="predicted"/>
<dbReference type="SMART" id="SM00267">
    <property type="entry name" value="GGDEF"/>
    <property type="match status" value="1"/>
</dbReference>
<dbReference type="InterPro" id="IPR052163">
    <property type="entry name" value="DGC-Regulatory_Protein"/>
</dbReference>
<dbReference type="PANTHER" id="PTHR46663:SF3">
    <property type="entry name" value="SLL0267 PROTEIN"/>
    <property type="match status" value="1"/>
</dbReference>
<protein>
    <submittedName>
        <fullName evidence="4">PAS domain S-box-containing protein/diguanylate cyclase (GGDEF) domain-containing protein</fullName>
    </submittedName>
</protein>
<dbReference type="InterPro" id="IPR043128">
    <property type="entry name" value="Rev_trsase/Diguanyl_cyclase"/>
</dbReference>
<feature type="domain" description="GGDEF" evidence="3">
    <location>
        <begin position="447"/>
        <end position="580"/>
    </location>
</feature>
<dbReference type="InterPro" id="IPR007892">
    <property type="entry name" value="CHASE4"/>
</dbReference>